<protein>
    <submittedName>
        <fullName evidence="2">Uncharacterized protein</fullName>
    </submittedName>
</protein>
<evidence type="ECO:0000313" key="2">
    <source>
        <dbReference type="EMBL" id="MCP2350593.1"/>
    </source>
</evidence>
<organism evidence="2 3">
    <name type="scientific">Nonomuraea roseoviolacea subsp. carminata</name>
    <dbReference type="NCBI Taxonomy" id="160689"/>
    <lineage>
        <taxon>Bacteria</taxon>
        <taxon>Bacillati</taxon>
        <taxon>Actinomycetota</taxon>
        <taxon>Actinomycetes</taxon>
        <taxon>Streptosporangiales</taxon>
        <taxon>Streptosporangiaceae</taxon>
        <taxon>Nonomuraea</taxon>
    </lineage>
</organism>
<reference evidence="2 3" key="1">
    <citation type="submission" date="2022-06" db="EMBL/GenBank/DDBJ databases">
        <title>Sequencing the genomes of 1000 actinobacteria strains.</title>
        <authorList>
            <person name="Klenk H.-P."/>
        </authorList>
    </citation>
    <scope>NUCLEOTIDE SEQUENCE [LARGE SCALE GENOMIC DNA]</scope>
    <source>
        <strain evidence="2 3">DSM 44170</strain>
    </source>
</reference>
<keyword evidence="1" id="KW-1133">Transmembrane helix</keyword>
<dbReference type="Proteomes" id="UP001320766">
    <property type="component" value="Unassembled WGS sequence"/>
</dbReference>
<dbReference type="EMBL" id="JAMZEC010000001">
    <property type="protein sequence ID" value="MCP2350593.1"/>
    <property type="molecule type" value="Genomic_DNA"/>
</dbReference>
<sequence length="104" mass="11442">MMSDPPTTRADHARAEMCLTVAAAILGMFALTQRSAVTWVLFKAGVPAPWLSPWVWLPPLTVSAACFHVAWRLMRHGTVPAVSALVAFAGWAMILLVEVAWWVR</sequence>
<dbReference type="RefSeq" id="WP_253776104.1">
    <property type="nucleotide sequence ID" value="NZ_BAAAVE010000017.1"/>
</dbReference>
<gene>
    <name evidence="2" type="ORF">HD595_006715</name>
</gene>
<keyword evidence="1" id="KW-0812">Transmembrane</keyword>
<name>A0ABT1K9A9_9ACTN</name>
<keyword evidence="3" id="KW-1185">Reference proteome</keyword>
<comment type="caution">
    <text evidence="2">The sequence shown here is derived from an EMBL/GenBank/DDBJ whole genome shotgun (WGS) entry which is preliminary data.</text>
</comment>
<keyword evidence="1" id="KW-0472">Membrane</keyword>
<evidence type="ECO:0000256" key="1">
    <source>
        <dbReference type="SAM" id="Phobius"/>
    </source>
</evidence>
<feature type="transmembrane region" description="Helical" evidence="1">
    <location>
        <begin position="82"/>
        <end position="103"/>
    </location>
</feature>
<proteinExistence type="predicted"/>
<evidence type="ECO:0000313" key="3">
    <source>
        <dbReference type="Proteomes" id="UP001320766"/>
    </source>
</evidence>
<feature type="transmembrane region" description="Helical" evidence="1">
    <location>
        <begin position="50"/>
        <end position="70"/>
    </location>
</feature>
<accession>A0ABT1K9A9</accession>